<feature type="compositionally biased region" description="Polar residues" evidence="1">
    <location>
        <begin position="172"/>
        <end position="182"/>
    </location>
</feature>
<reference evidence="2" key="2">
    <citation type="submission" date="2011-02" db="EMBL/GenBank/DDBJ databases">
        <authorList>
            <person name="MacLean D."/>
        </authorList>
    </citation>
    <scope>NUCLEOTIDE SEQUENCE</scope>
</reference>
<feature type="compositionally biased region" description="Acidic residues" evidence="1">
    <location>
        <begin position="112"/>
        <end position="128"/>
    </location>
</feature>
<gene>
    <name evidence="2" type="primary">AlNc14C233G9329</name>
    <name evidence="2" type="ORF">ALNC14_104540</name>
</gene>
<name>F0WSI6_9STRA</name>
<reference evidence="2" key="1">
    <citation type="journal article" date="2011" name="PLoS Biol.">
        <title>Gene gain and loss during evolution of obligate parasitism in the white rust pathogen of Arabidopsis thaliana.</title>
        <authorList>
            <person name="Kemen E."/>
            <person name="Gardiner A."/>
            <person name="Schultz-Larsen T."/>
            <person name="Kemen A.C."/>
            <person name="Balmuth A.L."/>
            <person name="Robert-Seilaniantz A."/>
            <person name="Bailey K."/>
            <person name="Holub E."/>
            <person name="Studholme D.J."/>
            <person name="Maclean D."/>
            <person name="Jones J.D."/>
        </authorList>
    </citation>
    <scope>NUCLEOTIDE SEQUENCE</scope>
</reference>
<dbReference type="HOGENOM" id="CLU_845701_0_0_1"/>
<accession>F0WSI6</accession>
<feature type="region of interest" description="Disordered" evidence="1">
    <location>
        <begin position="101"/>
        <end position="188"/>
    </location>
</feature>
<organism evidence="2">
    <name type="scientific">Albugo laibachii Nc14</name>
    <dbReference type="NCBI Taxonomy" id="890382"/>
    <lineage>
        <taxon>Eukaryota</taxon>
        <taxon>Sar</taxon>
        <taxon>Stramenopiles</taxon>
        <taxon>Oomycota</taxon>
        <taxon>Peronosporomycetes</taxon>
        <taxon>Albuginales</taxon>
        <taxon>Albuginaceae</taxon>
        <taxon>Albugo</taxon>
    </lineage>
</organism>
<proteinExistence type="predicted"/>
<dbReference type="EMBL" id="FR824278">
    <property type="protein sequence ID" value="CCA24310.1"/>
    <property type="molecule type" value="Genomic_DNA"/>
</dbReference>
<feature type="compositionally biased region" description="Basic residues" evidence="1">
    <location>
        <begin position="132"/>
        <end position="141"/>
    </location>
</feature>
<sequence>MRRDHLLLTALSLAQAHGEIFNLHFTPDHTLYMKLSIDVKGKKAVSNVHIRTPVGSAAEQKEQDAEMVVATFNAYKTHAECVEESLEVKFPTPKVIVPRMKLMGDGSRRNDDEDPEDPMELEGDEDDQPAASKKRGKGKKRKDVEASGAENPARPKKQNPRRRAGIKKTNAAVDQSNMNSDPRSFPGQGSIPFSMNTAVHPQFGPFVSGSMSAVPTLPPFTTSMAGSNPLAGPISGHLTPPEYQSAPRSSLGPNRPGPCFQTNKAIQCIPVDSLVIEWAMPIPLYRMTRMFSHLLPIQILRSVRSTLWTQTPVRAIIAPIDLHLQEYFR</sequence>
<dbReference type="AlphaFoldDB" id="F0WSI6"/>
<feature type="compositionally biased region" description="Basic residues" evidence="1">
    <location>
        <begin position="154"/>
        <end position="166"/>
    </location>
</feature>
<protein>
    <submittedName>
        <fullName evidence="2">AlNc14C233G9329 protein</fullName>
    </submittedName>
</protein>
<evidence type="ECO:0000256" key="1">
    <source>
        <dbReference type="SAM" id="MobiDB-lite"/>
    </source>
</evidence>
<evidence type="ECO:0000313" key="2">
    <source>
        <dbReference type="EMBL" id="CCA24310.1"/>
    </source>
</evidence>